<gene>
    <name evidence="2" type="ORF">SAMN05660359_00928</name>
</gene>
<sequence>MGAVVAGAQHTTRCLLVPCGAALLMVVFGVLVFVFGDQDEQVIGGAAFLIALVNAGMAVGQWPEVRAARRRTDPGLPS</sequence>
<dbReference type="AlphaFoldDB" id="A0A1I5DP62"/>
<protein>
    <submittedName>
        <fullName evidence="2">Uncharacterized protein</fullName>
    </submittedName>
</protein>
<evidence type="ECO:0000313" key="2">
    <source>
        <dbReference type="EMBL" id="SFO00947.1"/>
    </source>
</evidence>
<evidence type="ECO:0000256" key="1">
    <source>
        <dbReference type="SAM" id="Phobius"/>
    </source>
</evidence>
<dbReference type="EMBL" id="FOWE01000002">
    <property type="protein sequence ID" value="SFO00947.1"/>
    <property type="molecule type" value="Genomic_DNA"/>
</dbReference>
<reference evidence="3" key="1">
    <citation type="submission" date="2016-10" db="EMBL/GenBank/DDBJ databases">
        <authorList>
            <person name="Varghese N."/>
            <person name="Submissions S."/>
        </authorList>
    </citation>
    <scope>NUCLEOTIDE SEQUENCE [LARGE SCALE GENOMIC DNA]</scope>
    <source>
        <strain evidence="3">DSM 43161</strain>
    </source>
</reference>
<keyword evidence="1" id="KW-0812">Transmembrane</keyword>
<keyword evidence="3" id="KW-1185">Reference proteome</keyword>
<keyword evidence="1" id="KW-0472">Membrane</keyword>
<dbReference type="Proteomes" id="UP000183642">
    <property type="component" value="Unassembled WGS sequence"/>
</dbReference>
<evidence type="ECO:0000313" key="3">
    <source>
        <dbReference type="Proteomes" id="UP000183642"/>
    </source>
</evidence>
<name>A0A1I5DP62_9ACTN</name>
<proteinExistence type="predicted"/>
<feature type="transmembrane region" description="Helical" evidence="1">
    <location>
        <begin position="42"/>
        <end position="62"/>
    </location>
</feature>
<keyword evidence="1" id="KW-1133">Transmembrane helix</keyword>
<organism evidence="2 3">
    <name type="scientific">Geodermatophilus obscurus</name>
    <dbReference type="NCBI Taxonomy" id="1861"/>
    <lineage>
        <taxon>Bacteria</taxon>
        <taxon>Bacillati</taxon>
        <taxon>Actinomycetota</taxon>
        <taxon>Actinomycetes</taxon>
        <taxon>Geodermatophilales</taxon>
        <taxon>Geodermatophilaceae</taxon>
        <taxon>Geodermatophilus</taxon>
    </lineage>
</organism>
<accession>A0A1I5DP62</accession>
<feature type="transmembrane region" description="Helical" evidence="1">
    <location>
        <begin position="15"/>
        <end position="36"/>
    </location>
</feature>